<dbReference type="OrthoDB" id="24822at2759"/>
<feature type="compositionally biased region" description="Polar residues" evidence="1">
    <location>
        <begin position="61"/>
        <end position="71"/>
    </location>
</feature>
<evidence type="ECO:0000313" key="3">
    <source>
        <dbReference type="RefSeq" id="XP_011385512.2"/>
    </source>
</evidence>
<dbReference type="GeneID" id="105311192"/>
<dbReference type="RefSeq" id="XP_011385512.2">
    <property type="nucleotide sequence ID" value="XM_011387210.2"/>
</dbReference>
<gene>
    <name evidence="3" type="primary">LOC105311192</name>
</gene>
<protein>
    <submittedName>
        <fullName evidence="3">Serine/threonine-protein kinase ULK4-like</fullName>
    </submittedName>
</protein>
<dbReference type="PANTHER" id="PTHR46240:SF1">
    <property type="entry name" value="SERINE_THREONINE-PROTEIN KINASE ULK4"/>
    <property type="match status" value="1"/>
</dbReference>
<dbReference type="InterPro" id="IPR045906">
    <property type="entry name" value="ULK4"/>
</dbReference>
<dbReference type="PANTHER" id="PTHR46240">
    <property type="entry name" value="SER/THR PROTEIN KINASE ULK4"/>
    <property type="match status" value="1"/>
</dbReference>
<organism evidence="2 3">
    <name type="scientific">Pteropus vampyrus</name>
    <name type="common">Large flying fox</name>
    <dbReference type="NCBI Taxonomy" id="132908"/>
    <lineage>
        <taxon>Eukaryota</taxon>
        <taxon>Metazoa</taxon>
        <taxon>Chordata</taxon>
        <taxon>Craniata</taxon>
        <taxon>Vertebrata</taxon>
        <taxon>Euteleostomi</taxon>
        <taxon>Mammalia</taxon>
        <taxon>Eutheria</taxon>
        <taxon>Laurasiatheria</taxon>
        <taxon>Chiroptera</taxon>
        <taxon>Yinpterochiroptera</taxon>
        <taxon>Pteropodoidea</taxon>
        <taxon>Pteropodidae</taxon>
        <taxon>Pteropodinae</taxon>
        <taxon>Pteropus</taxon>
    </lineage>
</organism>
<keyword evidence="2" id="KW-1185">Reference proteome</keyword>
<dbReference type="Proteomes" id="UP000515202">
    <property type="component" value="Unplaced"/>
</dbReference>
<feature type="region of interest" description="Disordered" evidence="1">
    <location>
        <begin position="1"/>
        <end position="91"/>
    </location>
</feature>
<accession>A0A6P3RT85</accession>
<sequence>MECPGSQDSKELLASPQSGQAKGERSAQRLSRSLRLENPAELRPKNTLGGQQNESMFLLSSRPTPRTSTAVELSPAEDRAQNSPQKTSPSIKVNRDNFFFFLI</sequence>
<reference evidence="3" key="1">
    <citation type="submission" date="2025-08" db="UniProtKB">
        <authorList>
            <consortium name="RefSeq"/>
        </authorList>
    </citation>
    <scope>IDENTIFICATION</scope>
    <source>
        <tissue evidence="3">Kidney</tissue>
    </source>
</reference>
<dbReference type="AlphaFoldDB" id="A0A6P3RT85"/>
<proteinExistence type="predicted"/>
<evidence type="ECO:0000256" key="1">
    <source>
        <dbReference type="SAM" id="MobiDB-lite"/>
    </source>
</evidence>
<evidence type="ECO:0000313" key="2">
    <source>
        <dbReference type="Proteomes" id="UP000515202"/>
    </source>
</evidence>
<name>A0A6P3RT85_PTEVA</name>
<feature type="compositionally biased region" description="Basic and acidic residues" evidence="1">
    <location>
        <begin position="34"/>
        <end position="44"/>
    </location>
</feature>
<dbReference type="KEGG" id="pvp:105311192"/>
<feature type="compositionally biased region" description="Polar residues" evidence="1">
    <location>
        <begin position="81"/>
        <end position="91"/>
    </location>
</feature>